<keyword evidence="6" id="KW-0963">Cytoplasm</keyword>
<evidence type="ECO:0000259" key="8">
    <source>
        <dbReference type="Pfam" id="PF01171"/>
    </source>
</evidence>
<protein>
    <recommendedName>
        <fullName evidence="6">tRNA(Ile)-lysidine synthase</fullName>
        <ecNumber evidence="6">6.3.4.19</ecNumber>
    </recommendedName>
    <alternativeName>
        <fullName evidence="6">tRNA(Ile)-2-lysyl-cytidine synthase</fullName>
    </alternativeName>
    <alternativeName>
        <fullName evidence="6">tRNA(Ile)-lysidine synthetase</fullName>
    </alternativeName>
</protein>
<comment type="domain">
    <text evidence="6">The N-terminal region contains the highly conserved SGGXDS motif, predicted to be a P-loop motif involved in ATP binding.</text>
</comment>
<name>A0A371RGT5_9PROT</name>
<keyword evidence="3 6" id="KW-0547">Nucleotide-binding</keyword>
<dbReference type="InterPro" id="IPR014729">
    <property type="entry name" value="Rossmann-like_a/b/a_fold"/>
</dbReference>
<evidence type="ECO:0000256" key="5">
    <source>
        <dbReference type="ARBA" id="ARBA00048539"/>
    </source>
</evidence>
<dbReference type="AlphaFoldDB" id="A0A371RGT5"/>
<keyword evidence="10" id="KW-1185">Reference proteome</keyword>
<comment type="catalytic activity">
    <reaction evidence="5 6">
        <text>cytidine(34) in tRNA(Ile2) + L-lysine + ATP = lysidine(34) in tRNA(Ile2) + AMP + diphosphate + H(+)</text>
        <dbReference type="Rhea" id="RHEA:43744"/>
        <dbReference type="Rhea" id="RHEA-COMP:10625"/>
        <dbReference type="Rhea" id="RHEA-COMP:10670"/>
        <dbReference type="ChEBI" id="CHEBI:15378"/>
        <dbReference type="ChEBI" id="CHEBI:30616"/>
        <dbReference type="ChEBI" id="CHEBI:32551"/>
        <dbReference type="ChEBI" id="CHEBI:33019"/>
        <dbReference type="ChEBI" id="CHEBI:82748"/>
        <dbReference type="ChEBI" id="CHEBI:83665"/>
        <dbReference type="ChEBI" id="CHEBI:456215"/>
        <dbReference type="EC" id="6.3.4.19"/>
    </reaction>
</comment>
<comment type="caution">
    <text evidence="9">The sequence shown here is derived from an EMBL/GenBank/DDBJ whole genome shotgun (WGS) entry which is preliminary data.</text>
</comment>
<evidence type="ECO:0000256" key="2">
    <source>
        <dbReference type="ARBA" id="ARBA00022694"/>
    </source>
</evidence>
<dbReference type="EC" id="6.3.4.19" evidence="6"/>
<comment type="similarity">
    <text evidence="6">Belongs to the tRNA(Ile)-lysidine synthase family.</text>
</comment>
<dbReference type="GO" id="GO:0006400">
    <property type="term" value="P:tRNA modification"/>
    <property type="evidence" value="ECO:0007669"/>
    <property type="project" value="UniProtKB-UniRule"/>
</dbReference>
<evidence type="ECO:0000256" key="6">
    <source>
        <dbReference type="HAMAP-Rule" id="MF_01161"/>
    </source>
</evidence>
<feature type="compositionally biased region" description="Basic and acidic residues" evidence="7">
    <location>
        <begin position="123"/>
        <end position="140"/>
    </location>
</feature>
<dbReference type="Pfam" id="PF01171">
    <property type="entry name" value="ATP_bind_3"/>
    <property type="match status" value="1"/>
</dbReference>
<sequence>MPRLQCRAQEVPEHGTAPCHQICRRARSCGLQLTADLKFDWALPPGEPVAVAVSGGADSFALLHVLHEKNVPIIALTVDHGLRPEAAYEAAKVAEWCAARGISHETLVWTSAAHPRESGGLPQRHEVPDRAAPVRDERSKGNLQANARTARYRLLCDACNRLGLETLVTAHTADDQAETVFMRLRRGSGQGLAGMPETRLIAGGAGEPVTLYRPLLGVRRTETQSYAEAHDLPVSYDPSNEDDRFERVRIRALLAALEQQDLLTVEALCRTAEEAAELNRIEAARNVEASQIYMRKSHVDASVQFLESFSSNSGFQDGAVIEAVHAVSGSSTMPTRYGDLFHNDAGQIETVGRRYSVSTISGVILAYGLHDAFIFREPAALLGRAGGAGGFEPIAVKAGEKHLYDRRFIVHVPEGIAEVTVIKPLGALIPRDIATSTLDRKRISTLPCLTRGDALSHIPAACQDFIAAALSGWKQAEAFLDNVGTFKADSLLEERFSGRVIRF</sequence>
<dbReference type="PANTHER" id="PTHR43033:SF1">
    <property type="entry name" value="TRNA(ILE)-LYSIDINE SYNTHASE-RELATED"/>
    <property type="match status" value="1"/>
</dbReference>
<dbReference type="CDD" id="cd01992">
    <property type="entry name" value="TilS_N"/>
    <property type="match status" value="1"/>
</dbReference>
<dbReference type="GO" id="GO:0032267">
    <property type="term" value="F:tRNA(Ile)-lysidine synthase activity"/>
    <property type="evidence" value="ECO:0007669"/>
    <property type="project" value="UniProtKB-EC"/>
</dbReference>
<dbReference type="GO" id="GO:0005524">
    <property type="term" value="F:ATP binding"/>
    <property type="evidence" value="ECO:0007669"/>
    <property type="project" value="UniProtKB-UniRule"/>
</dbReference>
<dbReference type="InParanoid" id="A0A371RGT5"/>
<dbReference type="InterPro" id="IPR012795">
    <property type="entry name" value="tRNA_Ile_lys_synt_N"/>
</dbReference>
<dbReference type="NCBIfam" id="TIGR02432">
    <property type="entry name" value="lysidine_TilS_N"/>
    <property type="match status" value="1"/>
</dbReference>
<feature type="binding site" evidence="6">
    <location>
        <begin position="54"/>
        <end position="59"/>
    </location>
    <ligand>
        <name>ATP</name>
        <dbReference type="ChEBI" id="CHEBI:30616"/>
    </ligand>
</feature>
<proteinExistence type="inferred from homology"/>
<dbReference type="InterPro" id="IPR012094">
    <property type="entry name" value="tRNA_Ile_lys_synt"/>
</dbReference>
<dbReference type="GO" id="GO:0005737">
    <property type="term" value="C:cytoplasm"/>
    <property type="evidence" value="ECO:0007669"/>
    <property type="project" value="UniProtKB-SubCell"/>
</dbReference>
<organism evidence="9 10">
    <name type="scientific">Parvularcula marina</name>
    <dbReference type="NCBI Taxonomy" id="2292771"/>
    <lineage>
        <taxon>Bacteria</taxon>
        <taxon>Pseudomonadati</taxon>
        <taxon>Pseudomonadota</taxon>
        <taxon>Alphaproteobacteria</taxon>
        <taxon>Parvularculales</taxon>
        <taxon>Parvularculaceae</taxon>
        <taxon>Parvularcula</taxon>
    </lineage>
</organism>
<evidence type="ECO:0000256" key="7">
    <source>
        <dbReference type="SAM" id="MobiDB-lite"/>
    </source>
</evidence>
<evidence type="ECO:0000256" key="4">
    <source>
        <dbReference type="ARBA" id="ARBA00022840"/>
    </source>
</evidence>
<evidence type="ECO:0000313" key="9">
    <source>
        <dbReference type="EMBL" id="RFB04664.1"/>
    </source>
</evidence>
<dbReference type="Proteomes" id="UP000264589">
    <property type="component" value="Unassembled WGS sequence"/>
</dbReference>
<evidence type="ECO:0000256" key="1">
    <source>
        <dbReference type="ARBA" id="ARBA00022598"/>
    </source>
</evidence>
<accession>A0A371RGT5</accession>
<dbReference type="EMBL" id="QUQO01000001">
    <property type="protein sequence ID" value="RFB04664.1"/>
    <property type="molecule type" value="Genomic_DNA"/>
</dbReference>
<feature type="region of interest" description="Disordered" evidence="7">
    <location>
        <begin position="114"/>
        <end position="141"/>
    </location>
</feature>
<evidence type="ECO:0000313" key="10">
    <source>
        <dbReference type="Proteomes" id="UP000264589"/>
    </source>
</evidence>
<comment type="function">
    <text evidence="6">Ligates lysine onto the cytidine present at position 34 of the AUA codon-specific tRNA(Ile) that contains the anticodon CAU, in an ATP-dependent manner. Cytidine is converted to lysidine, thus changing the amino acid specificity of the tRNA from methionine to isoleucine.</text>
</comment>
<comment type="subcellular location">
    <subcellularLocation>
        <location evidence="6">Cytoplasm</location>
    </subcellularLocation>
</comment>
<evidence type="ECO:0000256" key="3">
    <source>
        <dbReference type="ARBA" id="ARBA00022741"/>
    </source>
</evidence>
<dbReference type="HAMAP" id="MF_01161">
    <property type="entry name" value="tRNA_Ile_lys_synt"/>
    <property type="match status" value="1"/>
</dbReference>
<dbReference type="InterPro" id="IPR011063">
    <property type="entry name" value="TilS/TtcA_N"/>
</dbReference>
<feature type="domain" description="tRNA(Ile)-lysidine/2-thiocytidine synthase N-terminal" evidence="8">
    <location>
        <begin position="49"/>
        <end position="252"/>
    </location>
</feature>
<reference evidence="9 10" key="1">
    <citation type="submission" date="2018-08" db="EMBL/GenBank/DDBJ databases">
        <title>Parvularcula sp. SM1705, isolated from surface water of the South Sea China.</title>
        <authorList>
            <person name="Sun L."/>
        </authorList>
    </citation>
    <scope>NUCLEOTIDE SEQUENCE [LARGE SCALE GENOMIC DNA]</scope>
    <source>
        <strain evidence="9 10">SM1705</strain>
    </source>
</reference>
<keyword evidence="1 6" id="KW-0436">Ligase</keyword>
<keyword evidence="2 6" id="KW-0819">tRNA processing</keyword>
<keyword evidence="4 6" id="KW-0067">ATP-binding</keyword>
<dbReference type="PANTHER" id="PTHR43033">
    <property type="entry name" value="TRNA(ILE)-LYSIDINE SYNTHASE-RELATED"/>
    <property type="match status" value="1"/>
</dbReference>
<dbReference type="Gene3D" id="3.40.50.620">
    <property type="entry name" value="HUPs"/>
    <property type="match status" value="1"/>
</dbReference>
<gene>
    <name evidence="6 9" type="primary">tilS</name>
    <name evidence="9" type="ORF">DX908_04850</name>
</gene>
<dbReference type="SUPFAM" id="SSF52402">
    <property type="entry name" value="Adenine nucleotide alpha hydrolases-like"/>
    <property type="match status" value="1"/>
</dbReference>